<dbReference type="GO" id="GO:0006955">
    <property type="term" value="P:immune response"/>
    <property type="evidence" value="ECO:0007669"/>
    <property type="project" value="TreeGrafter"/>
</dbReference>
<protein>
    <recommendedName>
        <fullName evidence="4">Ig-like domain-containing protein</fullName>
    </recommendedName>
</protein>
<dbReference type="InterPro" id="IPR003599">
    <property type="entry name" value="Ig_sub"/>
</dbReference>
<dbReference type="SMART" id="SM00409">
    <property type="entry name" value="IG"/>
    <property type="match status" value="3"/>
</dbReference>
<keyword evidence="1" id="KW-0732">Signal</keyword>
<dbReference type="SUPFAM" id="SSF48726">
    <property type="entry name" value="Immunoglobulin"/>
    <property type="match status" value="3"/>
</dbReference>
<dbReference type="InterPro" id="IPR007110">
    <property type="entry name" value="Ig-like_dom"/>
</dbReference>
<dbReference type="GO" id="GO:0009897">
    <property type="term" value="C:external side of plasma membrane"/>
    <property type="evidence" value="ECO:0007669"/>
    <property type="project" value="TreeGrafter"/>
</dbReference>
<feature type="domain" description="Ig-like" evidence="4">
    <location>
        <begin position="466"/>
        <end position="537"/>
    </location>
</feature>
<keyword evidence="2" id="KW-1015">Disulfide bond</keyword>
<dbReference type="GO" id="GO:0007166">
    <property type="term" value="P:cell surface receptor signaling pathway"/>
    <property type="evidence" value="ECO:0007669"/>
    <property type="project" value="TreeGrafter"/>
</dbReference>
<keyword evidence="6" id="KW-1185">Reference proteome</keyword>
<comment type="caution">
    <text evidence="5">The sequence shown here is derived from an EMBL/GenBank/DDBJ whole genome shotgun (WGS) entry which is preliminary data.</text>
</comment>
<name>A0A315UWL6_GAMAF</name>
<organism evidence="5 6">
    <name type="scientific">Gambusia affinis</name>
    <name type="common">Western mosquitofish</name>
    <name type="synonym">Heterandria affinis</name>
    <dbReference type="NCBI Taxonomy" id="33528"/>
    <lineage>
        <taxon>Eukaryota</taxon>
        <taxon>Metazoa</taxon>
        <taxon>Chordata</taxon>
        <taxon>Craniata</taxon>
        <taxon>Vertebrata</taxon>
        <taxon>Euteleostomi</taxon>
        <taxon>Actinopterygii</taxon>
        <taxon>Neopterygii</taxon>
        <taxon>Teleostei</taxon>
        <taxon>Neoteleostei</taxon>
        <taxon>Acanthomorphata</taxon>
        <taxon>Ovalentaria</taxon>
        <taxon>Atherinomorphae</taxon>
        <taxon>Cyprinodontiformes</taxon>
        <taxon>Poeciliidae</taxon>
        <taxon>Poeciliinae</taxon>
        <taxon>Gambusia</taxon>
    </lineage>
</organism>
<evidence type="ECO:0000256" key="3">
    <source>
        <dbReference type="SAM" id="MobiDB-lite"/>
    </source>
</evidence>
<evidence type="ECO:0000259" key="4">
    <source>
        <dbReference type="PROSITE" id="PS50835"/>
    </source>
</evidence>
<feature type="domain" description="Ig-like" evidence="4">
    <location>
        <begin position="305"/>
        <end position="374"/>
    </location>
</feature>
<dbReference type="Gene3D" id="2.60.40.10">
    <property type="entry name" value="Immunoglobulins"/>
    <property type="match status" value="3"/>
</dbReference>
<dbReference type="InterPro" id="IPR013783">
    <property type="entry name" value="Ig-like_fold"/>
</dbReference>
<evidence type="ECO:0000313" key="5">
    <source>
        <dbReference type="EMBL" id="PWA15638.1"/>
    </source>
</evidence>
<dbReference type="InterPro" id="IPR050488">
    <property type="entry name" value="Ig_Fc_receptor"/>
</dbReference>
<evidence type="ECO:0000256" key="2">
    <source>
        <dbReference type="ARBA" id="ARBA00023157"/>
    </source>
</evidence>
<feature type="non-terminal residue" evidence="5">
    <location>
        <position position="722"/>
    </location>
</feature>
<dbReference type="PANTHER" id="PTHR11481">
    <property type="entry name" value="IMMUNOGLOBULIN FC RECEPTOR"/>
    <property type="match status" value="1"/>
</dbReference>
<feature type="domain" description="Ig-like" evidence="4">
    <location>
        <begin position="390"/>
        <end position="440"/>
    </location>
</feature>
<reference evidence="5 6" key="1">
    <citation type="journal article" date="2018" name="G3 (Bethesda)">
        <title>A High-Quality Reference Genome for the Invasive Mosquitofish Gambusia affinis Using a Chicago Library.</title>
        <authorList>
            <person name="Hoffberg S.L."/>
            <person name="Troendle N.J."/>
            <person name="Glenn T.C."/>
            <person name="Mahmud O."/>
            <person name="Louha S."/>
            <person name="Chalopin D."/>
            <person name="Bennetzen J.L."/>
            <person name="Mauricio R."/>
        </authorList>
    </citation>
    <scope>NUCLEOTIDE SEQUENCE [LARGE SCALE GENOMIC DNA]</scope>
    <source>
        <strain evidence="5">NE01/NJP1002.9</strain>
        <tissue evidence="5">Muscle</tissue>
    </source>
</reference>
<accession>A0A315UWL6</accession>
<dbReference type="AlphaFoldDB" id="A0A315UWL6"/>
<evidence type="ECO:0000313" key="6">
    <source>
        <dbReference type="Proteomes" id="UP000250572"/>
    </source>
</evidence>
<feature type="region of interest" description="Disordered" evidence="3">
    <location>
        <begin position="70"/>
        <end position="100"/>
    </location>
</feature>
<dbReference type="PROSITE" id="PS50835">
    <property type="entry name" value="IG_LIKE"/>
    <property type="match status" value="3"/>
</dbReference>
<dbReference type="PANTHER" id="PTHR11481:SF64">
    <property type="entry name" value="FC RECEPTOR-LIKE PROTEIN 4"/>
    <property type="match status" value="1"/>
</dbReference>
<dbReference type="Proteomes" id="UP000250572">
    <property type="component" value="Unassembled WGS sequence"/>
</dbReference>
<feature type="region of interest" description="Disordered" evidence="3">
    <location>
        <begin position="703"/>
        <end position="722"/>
    </location>
</feature>
<sequence>MARAFAHSVSVSACRFASLPSVFVSTSVNCWTHTKGCAAGETRLVGAFPLARRFTCQSVRQTRLRWLTSSSGREPVSRRQPQNNVFEEEEGPATSQREKSARHLSKFVSDIRHNITPVAMATCPFPELTDEDRLQEAEDSGTPRQSELLRRCLILVYWRAVAEFLQLNALWRVESEICGRGQDSLIANAWPLAFLRSRSTTAACGCLATSCRDLRGYPDVDFRVSFFQQDFLSHSHSVWSPRLDWIPNVKKALEIEQEQELVTVTGNGGIEDPVLSAFHWFFRARRFPFVFPLSAVTIRDDAHRPRVILTAGTTTIPVGGSVALSCSVEPSAGWEYRWFRWTPETLRVQVKNDGGLNRIINVTQGGFYQCKVSNKVVVIRRPNWPQMFSGESITLTCEVQGGETTEWTCDWRIDGSFIHRTDSKDWTFSVSESNRGDYRCLCFPKDDWFSSTEWSEPISLSVLRKPKAHLSTDSTELPAGGNVILTCSLNTSPSSPFSLKYFWYRGEKSSEPVSSEDADFPSNGQMSVSEEGLYWCRGGRGEPVYYTDYSDHVNITKNCELNVFSFYSLLFTLNFKICFNIRWVQRSSRLFVVRAAACRSPWWNQSNYPAAVVLAQQTNERLNPSQSSNQTVNHEVNQSELNASHPEGSPDPLEGALWSYVKTQAIELPVDPEEGAVYANVKKGATDESIDTVYSLIEMKTFGTMKDPHDPQEGAVGSDVKT</sequence>
<dbReference type="GO" id="GO:0004888">
    <property type="term" value="F:transmembrane signaling receptor activity"/>
    <property type="evidence" value="ECO:0007669"/>
    <property type="project" value="TreeGrafter"/>
</dbReference>
<proteinExistence type="predicted"/>
<dbReference type="InterPro" id="IPR036179">
    <property type="entry name" value="Ig-like_dom_sf"/>
</dbReference>
<gene>
    <name evidence="5" type="ORF">CCH79_00020500</name>
</gene>
<evidence type="ECO:0000256" key="1">
    <source>
        <dbReference type="ARBA" id="ARBA00022729"/>
    </source>
</evidence>
<dbReference type="EMBL" id="NHOQ01002648">
    <property type="protein sequence ID" value="PWA15638.1"/>
    <property type="molecule type" value="Genomic_DNA"/>
</dbReference>